<dbReference type="InterPro" id="IPR013249">
    <property type="entry name" value="RNA_pol_sigma70_r4_t2"/>
</dbReference>
<dbReference type="GO" id="GO:0016987">
    <property type="term" value="F:sigma factor activity"/>
    <property type="evidence" value="ECO:0007669"/>
    <property type="project" value="UniProtKB-KW"/>
</dbReference>
<comment type="caution">
    <text evidence="7">The sequence shown here is derived from an EMBL/GenBank/DDBJ whole genome shotgun (WGS) entry which is preliminary data.</text>
</comment>
<evidence type="ECO:0000259" key="6">
    <source>
        <dbReference type="Pfam" id="PF22029"/>
    </source>
</evidence>
<dbReference type="InterPro" id="IPR036388">
    <property type="entry name" value="WH-like_DNA-bd_sf"/>
</dbReference>
<dbReference type="Pfam" id="PF08281">
    <property type="entry name" value="Sigma70_r4_2"/>
    <property type="match status" value="1"/>
</dbReference>
<dbReference type="Gene3D" id="1.10.10.10">
    <property type="entry name" value="Winged helix-like DNA-binding domain superfamily/Winged helix DNA-binding domain"/>
    <property type="match status" value="1"/>
</dbReference>
<name>A0A512E0X2_9PROT</name>
<dbReference type="SUPFAM" id="SSF88946">
    <property type="entry name" value="Sigma2 domain of RNA polymerase sigma factors"/>
    <property type="match status" value="1"/>
</dbReference>
<keyword evidence="7" id="KW-0240">DNA-directed RNA polymerase</keyword>
<organism evidence="7 8">
    <name type="scientific">Skermanella aerolata</name>
    <dbReference type="NCBI Taxonomy" id="393310"/>
    <lineage>
        <taxon>Bacteria</taxon>
        <taxon>Pseudomonadati</taxon>
        <taxon>Pseudomonadota</taxon>
        <taxon>Alphaproteobacteria</taxon>
        <taxon>Rhodospirillales</taxon>
        <taxon>Azospirillaceae</taxon>
        <taxon>Skermanella</taxon>
    </lineage>
</organism>
<dbReference type="GO" id="GO:0006352">
    <property type="term" value="P:DNA-templated transcription initiation"/>
    <property type="evidence" value="ECO:0007669"/>
    <property type="project" value="InterPro"/>
</dbReference>
<dbReference type="NCBIfam" id="TIGR02937">
    <property type="entry name" value="sigma70-ECF"/>
    <property type="match status" value="1"/>
</dbReference>
<evidence type="ECO:0000256" key="4">
    <source>
        <dbReference type="ARBA" id="ARBA00023163"/>
    </source>
</evidence>
<evidence type="ECO:0000256" key="3">
    <source>
        <dbReference type="ARBA" id="ARBA00023082"/>
    </source>
</evidence>
<evidence type="ECO:0000313" key="8">
    <source>
        <dbReference type="Proteomes" id="UP000321523"/>
    </source>
</evidence>
<dbReference type="SUPFAM" id="SSF88659">
    <property type="entry name" value="Sigma3 and sigma4 domains of RNA polymerase sigma factors"/>
    <property type="match status" value="1"/>
</dbReference>
<keyword evidence="3" id="KW-0731">Sigma factor</keyword>
<sequence>MPSLRKFARSLTGSADAADELVQAAYERALRSPETLTTVEQPIGWMFRIIRNIWIDETRCARNRLSAPLEEGEHIATDDTERTLTARSTLARVRAVVADMPEEQSAAIMLVCVDGLTYQEAATVLRIPVGTLMSRLCRGRLELARRFKDTGTKC</sequence>
<keyword evidence="2" id="KW-0805">Transcription regulation</keyword>
<dbReference type="InterPro" id="IPR039425">
    <property type="entry name" value="RNA_pol_sigma-70-like"/>
</dbReference>
<evidence type="ECO:0000259" key="5">
    <source>
        <dbReference type="Pfam" id="PF08281"/>
    </source>
</evidence>
<keyword evidence="4" id="KW-0804">Transcription</keyword>
<dbReference type="GO" id="GO:0003677">
    <property type="term" value="F:DNA binding"/>
    <property type="evidence" value="ECO:0007669"/>
    <property type="project" value="InterPro"/>
</dbReference>
<evidence type="ECO:0000256" key="1">
    <source>
        <dbReference type="ARBA" id="ARBA00010641"/>
    </source>
</evidence>
<dbReference type="EMBL" id="BJYZ01000040">
    <property type="protein sequence ID" value="GEO42374.1"/>
    <property type="molecule type" value="Genomic_DNA"/>
</dbReference>
<dbReference type="InterPro" id="IPR013324">
    <property type="entry name" value="RNA_pol_sigma_r3/r4-like"/>
</dbReference>
<dbReference type="PANTHER" id="PTHR43133">
    <property type="entry name" value="RNA POLYMERASE ECF-TYPE SIGMA FACTO"/>
    <property type="match status" value="1"/>
</dbReference>
<dbReference type="AlphaFoldDB" id="A0A512E0X2"/>
<accession>A0A512E0X2</accession>
<keyword evidence="8" id="KW-1185">Reference proteome</keyword>
<dbReference type="InterPro" id="IPR053866">
    <property type="entry name" value="PhyR_sigma2"/>
</dbReference>
<dbReference type="InterPro" id="IPR013325">
    <property type="entry name" value="RNA_pol_sigma_r2"/>
</dbReference>
<dbReference type="PANTHER" id="PTHR43133:SF25">
    <property type="entry name" value="RNA POLYMERASE SIGMA FACTOR RFAY-RELATED"/>
    <property type="match status" value="1"/>
</dbReference>
<proteinExistence type="inferred from homology"/>
<gene>
    <name evidence="7" type="ORF">SAE02_65220</name>
</gene>
<dbReference type="Gene3D" id="1.10.1740.10">
    <property type="match status" value="1"/>
</dbReference>
<evidence type="ECO:0000313" key="7">
    <source>
        <dbReference type="EMBL" id="GEO42374.1"/>
    </source>
</evidence>
<comment type="similarity">
    <text evidence="1">Belongs to the sigma-70 factor family. ECF subfamily.</text>
</comment>
<dbReference type="Proteomes" id="UP000321523">
    <property type="component" value="Unassembled WGS sequence"/>
</dbReference>
<reference evidence="7 8" key="1">
    <citation type="submission" date="2019-07" db="EMBL/GenBank/DDBJ databases">
        <title>Whole genome shotgun sequence of Skermanella aerolata NBRC 106429.</title>
        <authorList>
            <person name="Hosoyama A."/>
            <person name="Uohara A."/>
            <person name="Ohji S."/>
            <person name="Ichikawa N."/>
        </authorList>
    </citation>
    <scope>NUCLEOTIDE SEQUENCE [LARGE SCALE GENOMIC DNA]</scope>
    <source>
        <strain evidence="7 8">NBRC 106429</strain>
    </source>
</reference>
<dbReference type="Pfam" id="PF22029">
    <property type="entry name" value="PhyR_sigma2"/>
    <property type="match status" value="1"/>
</dbReference>
<dbReference type="GO" id="GO:0000428">
    <property type="term" value="C:DNA-directed RNA polymerase complex"/>
    <property type="evidence" value="ECO:0007669"/>
    <property type="project" value="UniProtKB-KW"/>
</dbReference>
<feature type="domain" description="PhyR sigma2" evidence="6">
    <location>
        <begin position="1"/>
        <end position="50"/>
    </location>
</feature>
<evidence type="ECO:0000256" key="2">
    <source>
        <dbReference type="ARBA" id="ARBA00023015"/>
    </source>
</evidence>
<protein>
    <submittedName>
        <fullName evidence="7">DNA-directed RNA polymerase sigma-70 factor</fullName>
    </submittedName>
</protein>
<feature type="domain" description="RNA polymerase sigma factor 70 region 4 type 2" evidence="5">
    <location>
        <begin position="92"/>
        <end position="143"/>
    </location>
</feature>
<dbReference type="InterPro" id="IPR014284">
    <property type="entry name" value="RNA_pol_sigma-70_dom"/>
</dbReference>